<protein>
    <submittedName>
        <fullName evidence="2">Uncharacterized protein</fullName>
    </submittedName>
</protein>
<evidence type="ECO:0000313" key="3">
    <source>
        <dbReference type="Proteomes" id="UP000653644"/>
    </source>
</evidence>
<keyword evidence="1" id="KW-0732">Signal</keyword>
<organism evidence="2 3">
    <name type="scientific">Streptomyces canarius</name>
    <dbReference type="NCBI Taxonomy" id="285453"/>
    <lineage>
        <taxon>Bacteria</taxon>
        <taxon>Bacillati</taxon>
        <taxon>Actinomycetota</taxon>
        <taxon>Actinomycetes</taxon>
        <taxon>Kitasatosporales</taxon>
        <taxon>Streptomycetaceae</taxon>
        <taxon>Streptomyces</taxon>
    </lineage>
</organism>
<feature type="signal peptide" evidence="1">
    <location>
        <begin position="1"/>
        <end position="23"/>
    </location>
</feature>
<feature type="chain" id="PRO_5045318006" evidence="1">
    <location>
        <begin position="24"/>
        <end position="104"/>
    </location>
</feature>
<sequence>MQKAALRRGVLAVAAATCWTALGVWDATISEASGSLVNSATRCYATRGNPDDVVCYRNSWKAEYRRGEIVYVPFLIQVPKPSHVLPVILVDSLNDIHPSGTVAA</sequence>
<dbReference type="EMBL" id="BMVN01000008">
    <property type="protein sequence ID" value="GHA22692.1"/>
    <property type="molecule type" value="Genomic_DNA"/>
</dbReference>
<comment type="caution">
    <text evidence="2">The sequence shown here is derived from an EMBL/GenBank/DDBJ whole genome shotgun (WGS) entry which is preliminary data.</text>
</comment>
<reference evidence="3" key="1">
    <citation type="journal article" date="2019" name="Int. J. Syst. Evol. Microbiol.">
        <title>The Global Catalogue of Microorganisms (GCM) 10K type strain sequencing project: providing services to taxonomists for standard genome sequencing and annotation.</title>
        <authorList>
            <consortium name="The Broad Institute Genomics Platform"/>
            <consortium name="The Broad Institute Genome Sequencing Center for Infectious Disease"/>
            <person name="Wu L."/>
            <person name="Ma J."/>
        </authorList>
    </citation>
    <scope>NUCLEOTIDE SEQUENCE [LARGE SCALE GENOMIC DNA]</scope>
    <source>
        <strain evidence="3">JCM 4733</strain>
    </source>
</reference>
<name>A0ABQ3CNY7_9ACTN</name>
<gene>
    <name evidence="2" type="ORF">GCM10010345_29630</name>
</gene>
<accession>A0ABQ3CNY7</accession>
<evidence type="ECO:0000313" key="2">
    <source>
        <dbReference type="EMBL" id="GHA22692.1"/>
    </source>
</evidence>
<evidence type="ECO:0000256" key="1">
    <source>
        <dbReference type="SAM" id="SignalP"/>
    </source>
</evidence>
<keyword evidence="3" id="KW-1185">Reference proteome</keyword>
<proteinExistence type="predicted"/>
<dbReference type="Proteomes" id="UP000653644">
    <property type="component" value="Unassembled WGS sequence"/>
</dbReference>